<keyword evidence="3" id="KW-1185">Reference proteome</keyword>
<reference evidence="2 3" key="1">
    <citation type="submission" date="2014-11" db="EMBL/GenBank/DDBJ databases">
        <title>Genetic blueprint of the zoonotic pathogen Toxocara canis.</title>
        <authorList>
            <person name="Zhu X.-Q."/>
            <person name="Korhonen P.K."/>
            <person name="Cai H."/>
            <person name="Young N.D."/>
            <person name="Nejsum P."/>
            <person name="von Samson-Himmelstjerna G."/>
            <person name="Boag P.R."/>
            <person name="Tan P."/>
            <person name="Li Q."/>
            <person name="Min J."/>
            <person name="Yang Y."/>
            <person name="Wang X."/>
            <person name="Fang X."/>
            <person name="Hall R.S."/>
            <person name="Hofmann A."/>
            <person name="Sternberg P.W."/>
            <person name="Jex A.R."/>
            <person name="Gasser R.B."/>
        </authorList>
    </citation>
    <scope>NUCLEOTIDE SEQUENCE [LARGE SCALE GENOMIC DNA]</scope>
    <source>
        <strain evidence="2">PN_DK_2014</strain>
    </source>
</reference>
<keyword evidence="1" id="KW-0472">Membrane</keyword>
<evidence type="ECO:0000313" key="3">
    <source>
        <dbReference type="Proteomes" id="UP000031036"/>
    </source>
</evidence>
<comment type="caution">
    <text evidence="2">The sequence shown here is derived from an EMBL/GenBank/DDBJ whole genome shotgun (WGS) entry which is preliminary data.</text>
</comment>
<protein>
    <submittedName>
        <fullName evidence="2">Uncharacterized protein</fullName>
    </submittedName>
</protein>
<sequence>MGRFDFEYIYSGTFPTSCTGTSLAISNILSRRVKWSNFPFPSLSARGKPLPQRSFHFPYLVSPSHWRSSWWSLDVTRIPLVYFLCPSVVAYAAFMSYPTKFVPPAFLTDISYFCFVAYFIVGYVVPQ</sequence>
<keyword evidence="1" id="KW-1133">Transmembrane helix</keyword>
<proteinExistence type="predicted"/>
<gene>
    <name evidence="2" type="ORF">Tcan_00063</name>
</gene>
<name>A0A0B2VI89_TOXCA</name>
<accession>A0A0B2VI89</accession>
<feature type="transmembrane region" description="Helical" evidence="1">
    <location>
        <begin position="75"/>
        <end position="94"/>
    </location>
</feature>
<evidence type="ECO:0000313" key="2">
    <source>
        <dbReference type="EMBL" id="KHN83216.1"/>
    </source>
</evidence>
<feature type="transmembrane region" description="Helical" evidence="1">
    <location>
        <begin position="106"/>
        <end position="125"/>
    </location>
</feature>
<evidence type="ECO:0000256" key="1">
    <source>
        <dbReference type="SAM" id="Phobius"/>
    </source>
</evidence>
<organism evidence="2 3">
    <name type="scientific">Toxocara canis</name>
    <name type="common">Canine roundworm</name>
    <dbReference type="NCBI Taxonomy" id="6265"/>
    <lineage>
        <taxon>Eukaryota</taxon>
        <taxon>Metazoa</taxon>
        <taxon>Ecdysozoa</taxon>
        <taxon>Nematoda</taxon>
        <taxon>Chromadorea</taxon>
        <taxon>Rhabditida</taxon>
        <taxon>Spirurina</taxon>
        <taxon>Ascaridomorpha</taxon>
        <taxon>Ascaridoidea</taxon>
        <taxon>Toxocaridae</taxon>
        <taxon>Toxocara</taxon>
    </lineage>
</organism>
<dbReference type="EMBL" id="JPKZ01001211">
    <property type="protein sequence ID" value="KHN83216.1"/>
    <property type="molecule type" value="Genomic_DNA"/>
</dbReference>
<dbReference type="AlphaFoldDB" id="A0A0B2VI89"/>
<dbReference type="Proteomes" id="UP000031036">
    <property type="component" value="Unassembled WGS sequence"/>
</dbReference>
<keyword evidence="1" id="KW-0812">Transmembrane</keyword>